<feature type="chain" id="PRO_5028086547" description="DUF11 domain-containing protein" evidence="1">
    <location>
        <begin position="27"/>
        <end position="166"/>
    </location>
</feature>
<evidence type="ECO:0000256" key="1">
    <source>
        <dbReference type="SAM" id="SignalP"/>
    </source>
</evidence>
<dbReference type="AlphaFoldDB" id="A0A6S6TEH0"/>
<feature type="signal peptide" evidence="1">
    <location>
        <begin position="1"/>
        <end position="26"/>
    </location>
</feature>
<organism evidence="2">
    <name type="scientific">uncultured Thiotrichaceae bacterium</name>
    <dbReference type="NCBI Taxonomy" id="298394"/>
    <lineage>
        <taxon>Bacteria</taxon>
        <taxon>Pseudomonadati</taxon>
        <taxon>Pseudomonadota</taxon>
        <taxon>Gammaproteobacteria</taxon>
        <taxon>Thiotrichales</taxon>
        <taxon>Thiotrichaceae</taxon>
        <taxon>environmental samples</taxon>
    </lineage>
</organism>
<evidence type="ECO:0008006" key="3">
    <source>
        <dbReference type="Google" id="ProtNLM"/>
    </source>
</evidence>
<protein>
    <recommendedName>
        <fullName evidence="3">DUF11 domain-containing protein</fullName>
    </recommendedName>
</protein>
<keyword evidence="1" id="KW-0732">Signal</keyword>
<dbReference type="NCBIfam" id="TIGR01451">
    <property type="entry name" value="B_ant_repeat"/>
    <property type="match status" value="1"/>
</dbReference>
<dbReference type="InterPro" id="IPR047589">
    <property type="entry name" value="DUF11_rpt"/>
</dbReference>
<dbReference type="EMBL" id="CACVAY010000061">
    <property type="protein sequence ID" value="CAA6813287.1"/>
    <property type="molecule type" value="Genomic_DNA"/>
</dbReference>
<gene>
    <name evidence="2" type="ORF">HELGO_WM14958</name>
</gene>
<proteinExistence type="predicted"/>
<reference evidence="2" key="1">
    <citation type="submission" date="2020-01" db="EMBL/GenBank/DDBJ databases">
        <authorList>
            <person name="Meier V. D."/>
            <person name="Meier V D."/>
        </authorList>
    </citation>
    <scope>NUCLEOTIDE SEQUENCE</scope>
    <source>
        <strain evidence="2">HLG_WM_MAG_07</strain>
    </source>
</reference>
<evidence type="ECO:0000313" key="2">
    <source>
        <dbReference type="EMBL" id="CAA6813287.1"/>
    </source>
</evidence>
<accession>A0A6S6TEH0</accession>
<name>A0A6S6TEH0_9GAMM</name>
<sequence>MFSIIKKSLSILSISGVIFASTTAMAAQGHLNVDSKAEKIIAVVNENGERTYKRVPAAKVLPGEVVQYSTFFTNISGKPADNINITNPIPKHTVYLANTASGANCNIVYSIDGGKQWAKPAQLKVRGSDGKMYPAPPSDYTHIRWQYQGDLQPQERKAVSFQVRLL</sequence>